<dbReference type="Pfam" id="PF07228">
    <property type="entry name" value="SpoIIE"/>
    <property type="match status" value="1"/>
</dbReference>
<accession>W9HD20</accession>
<protein>
    <submittedName>
        <fullName evidence="2">Anti-sigma regulatory factor</fullName>
    </submittedName>
</protein>
<dbReference type="PANTHER" id="PTHR35801:SF1">
    <property type="entry name" value="PHOSPHOSERINE PHOSPHATASE RSBX"/>
    <property type="match status" value="1"/>
</dbReference>
<dbReference type="EMBL" id="AVFL01000003">
    <property type="protein sequence ID" value="EWY41793.1"/>
    <property type="molecule type" value="Genomic_DNA"/>
</dbReference>
<dbReference type="Gene3D" id="3.60.40.10">
    <property type="entry name" value="PPM-type phosphatase domain"/>
    <property type="match status" value="1"/>
</dbReference>
<comment type="caution">
    <text evidence="2">The sequence shown here is derived from an EMBL/GenBank/DDBJ whole genome shotgun (WGS) entry which is preliminary data.</text>
</comment>
<dbReference type="AlphaFoldDB" id="W9HD20"/>
<dbReference type="Pfam" id="PF13581">
    <property type="entry name" value="HATPase_c_2"/>
    <property type="match status" value="1"/>
</dbReference>
<evidence type="ECO:0000259" key="1">
    <source>
        <dbReference type="SMART" id="SM00331"/>
    </source>
</evidence>
<evidence type="ECO:0000313" key="2">
    <source>
        <dbReference type="EMBL" id="EWY41793.1"/>
    </source>
</evidence>
<feature type="domain" description="PPM-type phosphatase" evidence="1">
    <location>
        <begin position="139"/>
        <end position="332"/>
    </location>
</feature>
<dbReference type="SUPFAM" id="SSF81606">
    <property type="entry name" value="PP2C-like"/>
    <property type="match status" value="1"/>
</dbReference>
<dbReference type="CDD" id="cd16934">
    <property type="entry name" value="HATPase_RsbT-like"/>
    <property type="match status" value="1"/>
</dbReference>
<dbReference type="InterPro" id="IPR036890">
    <property type="entry name" value="HATPase_C_sf"/>
</dbReference>
<reference evidence="2 3" key="1">
    <citation type="submission" date="2013-08" db="EMBL/GenBank/DDBJ databases">
        <title>The genome sequence of Skermanella stibiiresistens.</title>
        <authorList>
            <person name="Zhu W."/>
            <person name="Wang G."/>
        </authorList>
    </citation>
    <scope>NUCLEOTIDE SEQUENCE [LARGE SCALE GENOMIC DNA]</scope>
    <source>
        <strain evidence="2 3">SB22</strain>
    </source>
</reference>
<gene>
    <name evidence="2" type="ORF">N825_25080</name>
</gene>
<dbReference type="InterPro" id="IPR036457">
    <property type="entry name" value="PPM-type-like_dom_sf"/>
</dbReference>
<dbReference type="SMART" id="SM00331">
    <property type="entry name" value="PP2C_SIG"/>
    <property type="match status" value="1"/>
</dbReference>
<evidence type="ECO:0000313" key="3">
    <source>
        <dbReference type="Proteomes" id="UP000019486"/>
    </source>
</evidence>
<dbReference type="InterPro" id="IPR039248">
    <property type="entry name" value="Ptase_RsbX"/>
</dbReference>
<dbReference type="STRING" id="1385369.N825_25080"/>
<dbReference type="PATRIC" id="fig|1385369.3.peg.1344"/>
<dbReference type="Proteomes" id="UP000019486">
    <property type="component" value="Unassembled WGS sequence"/>
</dbReference>
<dbReference type="InterPro" id="IPR003594">
    <property type="entry name" value="HATPase_dom"/>
</dbReference>
<dbReference type="InterPro" id="IPR001932">
    <property type="entry name" value="PPM-type_phosphatase-like_dom"/>
</dbReference>
<organism evidence="2 3">
    <name type="scientific">Skermanella stibiiresistens SB22</name>
    <dbReference type="NCBI Taxonomy" id="1385369"/>
    <lineage>
        <taxon>Bacteria</taxon>
        <taxon>Pseudomonadati</taxon>
        <taxon>Pseudomonadota</taxon>
        <taxon>Alphaproteobacteria</taxon>
        <taxon>Rhodospirillales</taxon>
        <taxon>Azospirillaceae</taxon>
        <taxon>Skermanella</taxon>
    </lineage>
</organism>
<name>W9HD20_9PROT</name>
<keyword evidence="3" id="KW-1185">Reference proteome</keyword>
<sequence length="335" mass="35353">MREQTQVAEARRKAVQLATGVGLGEKESAKLALVVTEAATNILRHGGGGEILLDAHSAGEDGEVTVVALDSGPGMANIQDCLRDGVTTSGDSPGTGLGAMQRQSDHFDVYSKPGKGTVIICGIGTAGRQSPLELPGLVTPGLSIGVVCLPRIGEVVSGDGWSVRVTDRGATLLLMCDGLGHGLGAADAADAARVGFRQSKALTPEPLMDDLHRALRGTRGAAIAVVRIDPAERRLRFAGVGNIAGFFRWRDGQTRTVSQNGVVGHNMSKPKEYEYVYGGDLLAVFHSDGLSTKWDIDSYPGLATRHPMMIAAVLYRDFKRVRDDNLIVVLKTSAS</sequence>
<proteinExistence type="predicted"/>
<dbReference type="Gene3D" id="3.30.565.10">
    <property type="entry name" value="Histidine kinase-like ATPase, C-terminal domain"/>
    <property type="match status" value="1"/>
</dbReference>
<dbReference type="PANTHER" id="PTHR35801">
    <property type="entry name" value="PHOSPHOSERINE PHOSPHATASE RSBX"/>
    <property type="match status" value="1"/>
</dbReference>
<dbReference type="SUPFAM" id="SSF55874">
    <property type="entry name" value="ATPase domain of HSP90 chaperone/DNA topoisomerase II/histidine kinase"/>
    <property type="match status" value="1"/>
</dbReference>